<dbReference type="InterPro" id="IPR036291">
    <property type="entry name" value="NAD(P)-bd_dom_sf"/>
</dbReference>
<name>A0ABZ2LBJ3_9BACT</name>
<protein>
    <submittedName>
        <fullName evidence="3">SDR family oxidoreductase</fullName>
    </submittedName>
</protein>
<organism evidence="3 4">
    <name type="scientific">Pendulispora rubella</name>
    <dbReference type="NCBI Taxonomy" id="2741070"/>
    <lineage>
        <taxon>Bacteria</taxon>
        <taxon>Pseudomonadati</taxon>
        <taxon>Myxococcota</taxon>
        <taxon>Myxococcia</taxon>
        <taxon>Myxococcales</taxon>
        <taxon>Sorangiineae</taxon>
        <taxon>Pendulisporaceae</taxon>
        <taxon>Pendulispora</taxon>
    </lineage>
</organism>
<dbReference type="PRINTS" id="PR00081">
    <property type="entry name" value="GDHRDH"/>
</dbReference>
<gene>
    <name evidence="3" type="ORF">LVJ94_13535</name>
</gene>
<dbReference type="SUPFAM" id="SSF51735">
    <property type="entry name" value="NAD(P)-binding Rossmann-fold domains"/>
    <property type="match status" value="1"/>
</dbReference>
<evidence type="ECO:0000256" key="1">
    <source>
        <dbReference type="ARBA" id="ARBA00023002"/>
    </source>
</evidence>
<dbReference type="Proteomes" id="UP001374803">
    <property type="component" value="Chromosome"/>
</dbReference>
<accession>A0ABZ2LBJ3</accession>
<dbReference type="CDD" id="cd05327">
    <property type="entry name" value="retinol-DH_like_SDR_c_like"/>
    <property type="match status" value="1"/>
</dbReference>
<proteinExistence type="inferred from homology"/>
<keyword evidence="1" id="KW-0560">Oxidoreductase</keyword>
<reference evidence="3" key="1">
    <citation type="submission" date="2021-12" db="EMBL/GenBank/DDBJ databases">
        <title>Discovery of the Pendulisporaceae a myxobacterial family with distinct sporulation behavior and unique specialized metabolism.</title>
        <authorList>
            <person name="Garcia R."/>
            <person name="Popoff A."/>
            <person name="Bader C.D."/>
            <person name="Loehr J."/>
            <person name="Walesch S."/>
            <person name="Walt C."/>
            <person name="Boldt J."/>
            <person name="Bunk B."/>
            <person name="Haeckl F.J.F.P.J."/>
            <person name="Gunesch A.P."/>
            <person name="Birkelbach J."/>
            <person name="Nuebel U."/>
            <person name="Pietschmann T."/>
            <person name="Bach T."/>
            <person name="Mueller R."/>
        </authorList>
    </citation>
    <scope>NUCLEOTIDE SEQUENCE</scope>
    <source>
        <strain evidence="3">MSr11367</strain>
    </source>
</reference>
<evidence type="ECO:0000256" key="2">
    <source>
        <dbReference type="RuleBase" id="RU000363"/>
    </source>
</evidence>
<dbReference type="PRINTS" id="PR00080">
    <property type="entry name" value="SDRFAMILY"/>
</dbReference>
<keyword evidence="4" id="KW-1185">Reference proteome</keyword>
<comment type="similarity">
    <text evidence="2">Belongs to the short-chain dehydrogenases/reductases (SDR) family.</text>
</comment>
<dbReference type="InterPro" id="IPR002347">
    <property type="entry name" value="SDR_fam"/>
</dbReference>
<evidence type="ECO:0000313" key="3">
    <source>
        <dbReference type="EMBL" id="WXB08253.1"/>
    </source>
</evidence>
<dbReference type="RefSeq" id="WP_394837928.1">
    <property type="nucleotide sequence ID" value="NZ_CP089983.1"/>
</dbReference>
<dbReference type="PANTHER" id="PTHR43157:SF31">
    <property type="entry name" value="PHOSPHATIDYLINOSITOL-GLYCAN BIOSYNTHESIS CLASS F PROTEIN"/>
    <property type="match status" value="1"/>
</dbReference>
<dbReference type="Gene3D" id="3.40.50.720">
    <property type="entry name" value="NAD(P)-binding Rossmann-like Domain"/>
    <property type="match status" value="1"/>
</dbReference>
<evidence type="ECO:0000313" key="4">
    <source>
        <dbReference type="Proteomes" id="UP001374803"/>
    </source>
</evidence>
<dbReference type="PANTHER" id="PTHR43157">
    <property type="entry name" value="PHOSPHATIDYLINOSITOL-GLYCAN BIOSYNTHESIS CLASS F PROTEIN-RELATED"/>
    <property type="match status" value="1"/>
</dbReference>
<dbReference type="Pfam" id="PF00106">
    <property type="entry name" value="adh_short"/>
    <property type="match status" value="1"/>
</dbReference>
<dbReference type="EMBL" id="CP089983">
    <property type="protein sequence ID" value="WXB08253.1"/>
    <property type="molecule type" value="Genomic_DNA"/>
</dbReference>
<sequence>MQGRLYAMAELADKVVLVTGANSGIGLEASVKLARMGARLVMVGRSRPKLDAAVAEVTQRAGSRQVTSMRCDFSSQAAIRELAEEFRRSHTRLDVLVNNAGSVSDRRQVTVDGLEQTFAVNHLGYFLLTNLLLDLLKAAAPARIVNVSSDGHRGADLDFDDLQLEKGYQIMRAYRRSKLGNVLFTRELAKKLAGTGITVNSLHPGEVATNIWSHAPWFAKPVLAVAKRFMITPEQGGDTIVYLATSPEVEGKNGGYYEKNRLVEPAPLGRDDALAEKLWRVSTSLCAGAGEIV</sequence>